<gene>
    <name evidence="7" type="primary">vsr</name>
    <name evidence="7" type="ORF">GTP44_13920</name>
</gene>
<dbReference type="Proteomes" id="UP000474565">
    <property type="component" value="Unassembled WGS sequence"/>
</dbReference>
<dbReference type="GO" id="GO:0006298">
    <property type="term" value="P:mismatch repair"/>
    <property type="evidence" value="ECO:0007669"/>
    <property type="project" value="InterPro"/>
</dbReference>
<evidence type="ECO:0000313" key="7">
    <source>
        <dbReference type="EMBL" id="MYM83049.1"/>
    </source>
</evidence>
<dbReference type="GO" id="GO:0016787">
    <property type="term" value="F:hydrolase activity"/>
    <property type="evidence" value="ECO:0007669"/>
    <property type="project" value="UniProtKB-KW"/>
</dbReference>
<evidence type="ECO:0000256" key="6">
    <source>
        <dbReference type="ARBA" id="ARBA00029466"/>
    </source>
</evidence>
<keyword evidence="5" id="KW-0234">DNA repair</keyword>
<organism evidence="7 8">
    <name type="scientific">Duganella lactea</name>
    <dbReference type="NCBI Taxonomy" id="2692173"/>
    <lineage>
        <taxon>Bacteria</taxon>
        <taxon>Pseudomonadati</taxon>
        <taxon>Pseudomonadota</taxon>
        <taxon>Betaproteobacteria</taxon>
        <taxon>Burkholderiales</taxon>
        <taxon>Oxalobacteraceae</taxon>
        <taxon>Telluria group</taxon>
        <taxon>Duganella</taxon>
    </lineage>
</organism>
<evidence type="ECO:0000256" key="1">
    <source>
        <dbReference type="ARBA" id="ARBA00022722"/>
    </source>
</evidence>
<dbReference type="GO" id="GO:0004519">
    <property type="term" value="F:endonuclease activity"/>
    <property type="evidence" value="ECO:0007669"/>
    <property type="project" value="UniProtKB-KW"/>
</dbReference>
<dbReference type="InterPro" id="IPR004603">
    <property type="entry name" value="DNA_mismatch_endonuc_vsr"/>
</dbReference>
<comment type="caution">
    <text evidence="7">The sequence shown here is derived from an EMBL/GenBank/DDBJ whole genome shotgun (WGS) entry which is preliminary data.</text>
</comment>
<dbReference type="Gene3D" id="3.40.960.10">
    <property type="entry name" value="VSR Endonuclease"/>
    <property type="match status" value="1"/>
</dbReference>
<dbReference type="Pfam" id="PF03852">
    <property type="entry name" value="Vsr"/>
    <property type="match status" value="1"/>
</dbReference>
<proteinExistence type="inferred from homology"/>
<comment type="similarity">
    <text evidence="6">Belongs to the Vsr family.</text>
</comment>
<reference evidence="7 8" key="1">
    <citation type="submission" date="2019-12" db="EMBL/GenBank/DDBJ databases">
        <title>Novel species isolated from a subtropical stream in China.</title>
        <authorList>
            <person name="Lu H."/>
        </authorList>
    </citation>
    <scope>NUCLEOTIDE SEQUENCE [LARGE SCALE GENOMIC DNA]</scope>
    <source>
        <strain evidence="7 8">FT50W</strain>
    </source>
</reference>
<dbReference type="PIRSF" id="PIRSF018267">
    <property type="entry name" value="VSR_endonuc"/>
    <property type="match status" value="1"/>
</dbReference>
<dbReference type="SUPFAM" id="SSF52980">
    <property type="entry name" value="Restriction endonuclease-like"/>
    <property type="match status" value="1"/>
</dbReference>
<dbReference type="AlphaFoldDB" id="A0A6L8MKA3"/>
<keyword evidence="4" id="KW-0378">Hydrolase</keyword>
<evidence type="ECO:0000256" key="2">
    <source>
        <dbReference type="ARBA" id="ARBA00022759"/>
    </source>
</evidence>
<keyword evidence="2 7" id="KW-0255">Endonuclease</keyword>
<dbReference type="EMBL" id="WWCP01000015">
    <property type="protein sequence ID" value="MYM83049.1"/>
    <property type="molecule type" value="Genomic_DNA"/>
</dbReference>
<evidence type="ECO:0000256" key="3">
    <source>
        <dbReference type="ARBA" id="ARBA00022763"/>
    </source>
</evidence>
<evidence type="ECO:0000256" key="5">
    <source>
        <dbReference type="ARBA" id="ARBA00023204"/>
    </source>
</evidence>
<dbReference type="RefSeq" id="WP_161019903.1">
    <property type="nucleotide sequence ID" value="NZ_WWCP01000015.1"/>
</dbReference>
<keyword evidence="3" id="KW-0227">DNA damage</keyword>
<keyword evidence="1" id="KW-0540">Nuclease</keyword>
<evidence type="ECO:0000313" key="8">
    <source>
        <dbReference type="Proteomes" id="UP000474565"/>
    </source>
</evidence>
<dbReference type="InterPro" id="IPR011335">
    <property type="entry name" value="Restrct_endonuc-II-like"/>
</dbReference>
<sequence length="123" mass="14383">MRRVKSKDTSPELYVRELLRRLGHRGYRLHRADIPGKPDIVWIGRRRAIFINGCFWHGHSCARGARVPQTRAEYWLSKIARTRQRDERNTETLAALGWTVLTLWECELRDEAALAAKLQNFLG</sequence>
<evidence type="ECO:0000256" key="4">
    <source>
        <dbReference type="ARBA" id="ARBA00022801"/>
    </source>
</evidence>
<protein>
    <submittedName>
        <fullName evidence="7">DNA mismatch endonuclease Vsr</fullName>
    </submittedName>
</protein>
<dbReference type="NCBIfam" id="TIGR00632">
    <property type="entry name" value="vsr"/>
    <property type="match status" value="1"/>
</dbReference>
<accession>A0A6L8MKA3</accession>
<name>A0A6L8MKA3_9BURK</name>
<dbReference type="CDD" id="cd00221">
    <property type="entry name" value="Vsr"/>
    <property type="match status" value="1"/>
</dbReference>